<reference evidence="4" key="3">
    <citation type="journal article" date="2017" name="Nature">
        <title>Genome sequence of the progenitor of the wheat D genome Aegilops tauschii.</title>
        <authorList>
            <person name="Luo M.C."/>
            <person name="Gu Y.Q."/>
            <person name="Puiu D."/>
            <person name="Wang H."/>
            <person name="Twardziok S.O."/>
            <person name="Deal K.R."/>
            <person name="Huo N."/>
            <person name="Zhu T."/>
            <person name="Wang L."/>
            <person name="Wang Y."/>
            <person name="McGuire P.E."/>
            <person name="Liu S."/>
            <person name="Long H."/>
            <person name="Ramasamy R.K."/>
            <person name="Rodriguez J.C."/>
            <person name="Van S.L."/>
            <person name="Yuan L."/>
            <person name="Wang Z."/>
            <person name="Xia Z."/>
            <person name="Xiao L."/>
            <person name="Anderson O.D."/>
            <person name="Ouyang S."/>
            <person name="Liang Y."/>
            <person name="Zimin A.V."/>
            <person name="Pertea G."/>
            <person name="Qi P."/>
            <person name="Bennetzen J.L."/>
            <person name="Dai X."/>
            <person name="Dawson M.W."/>
            <person name="Muller H.G."/>
            <person name="Kugler K."/>
            <person name="Rivarola-Duarte L."/>
            <person name="Spannagl M."/>
            <person name="Mayer K.F.X."/>
            <person name="Lu F.H."/>
            <person name="Bevan M.W."/>
            <person name="Leroy P."/>
            <person name="Li P."/>
            <person name="You F.M."/>
            <person name="Sun Q."/>
            <person name="Liu Z."/>
            <person name="Lyons E."/>
            <person name="Wicker T."/>
            <person name="Salzberg S.L."/>
            <person name="Devos K.M."/>
            <person name="Dvorak J."/>
        </authorList>
    </citation>
    <scope>NUCLEOTIDE SEQUENCE [LARGE SCALE GENOMIC DNA]</scope>
    <source>
        <strain evidence="4">cv. AL8/78</strain>
    </source>
</reference>
<dbReference type="Pfam" id="PF23559">
    <property type="entry name" value="WHD_DRP"/>
    <property type="match status" value="1"/>
</dbReference>
<sequence length="163" mass="18636">CSGLPLAIVTIGGFLATQQTTPLEWRKLNEHISAELELNPDLGPIMTVLNKSFDGLPYYLKPCFLYMSIFPKDREVSRRRLVRRWIAEGYSREVRGRSADEIAEGDFMELISRSMLRPSQQSIHGRKGVDACQVHDLIREISIKKSTEEDFVFTLEEGYGLSR</sequence>
<dbReference type="GO" id="GO:0043531">
    <property type="term" value="F:ADP binding"/>
    <property type="evidence" value="ECO:0007669"/>
    <property type="project" value="InterPro"/>
</dbReference>
<dbReference type="GO" id="GO:0042742">
    <property type="term" value="P:defense response to bacterium"/>
    <property type="evidence" value="ECO:0007669"/>
    <property type="project" value="UniProtKB-ARBA"/>
</dbReference>
<reference evidence="4" key="4">
    <citation type="submission" date="2019-03" db="UniProtKB">
        <authorList>
            <consortium name="EnsemblPlants"/>
        </authorList>
    </citation>
    <scope>IDENTIFICATION</scope>
</reference>
<dbReference type="PANTHER" id="PTHR23155:SF1114">
    <property type="entry name" value="OS02G0475500 PROTEIN"/>
    <property type="match status" value="1"/>
</dbReference>
<dbReference type="FunFam" id="1.10.10.10:FF:000322">
    <property type="entry name" value="Probable disease resistance protein At1g63360"/>
    <property type="match status" value="1"/>
</dbReference>
<name>A0A453RP23_AEGTS</name>
<evidence type="ECO:0000313" key="5">
    <source>
        <dbReference type="Proteomes" id="UP000015105"/>
    </source>
</evidence>
<evidence type="ECO:0000256" key="2">
    <source>
        <dbReference type="ARBA" id="ARBA00022821"/>
    </source>
</evidence>
<dbReference type="InterPro" id="IPR036388">
    <property type="entry name" value="WH-like_DNA-bd_sf"/>
</dbReference>
<dbReference type="SUPFAM" id="SSF52540">
    <property type="entry name" value="P-loop containing nucleoside triphosphate hydrolases"/>
    <property type="match status" value="1"/>
</dbReference>
<proteinExistence type="predicted"/>
<protein>
    <recommendedName>
        <fullName evidence="3">Disease resistance protein winged helix domain-containing protein</fullName>
    </recommendedName>
</protein>
<dbReference type="InterPro" id="IPR058922">
    <property type="entry name" value="WHD_DRP"/>
</dbReference>
<keyword evidence="1" id="KW-0677">Repeat</keyword>
<dbReference type="Gramene" id="AET7Gv20651600.2">
    <property type="protein sequence ID" value="AET7Gv20651600.2"/>
    <property type="gene ID" value="AET7Gv20651600"/>
</dbReference>
<dbReference type="Proteomes" id="UP000015105">
    <property type="component" value="Chromosome 7D"/>
</dbReference>
<reference evidence="5" key="1">
    <citation type="journal article" date="2014" name="Science">
        <title>Ancient hybridizations among the ancestral genomes of bread wheat.</title>
        <authorList>
            <consortium name="International Wheat Genome Sequencing Consortium,"/>
            <person name="Marcussen T."/>
            <person name="Sandve S.R."/>
            <person name="Heier L."/>
            <person name="Spannagl M."/>
            <person name="Pfeifer M."/>
            <person name="Jakobsen K.S."/>
            <person name="Wulff B.B."/>
            <person name="Steuernagel B."/>
            <person name="Mayer K.F."/>
            <person name="Olsen O.A."/>
        </authorList>
    </citation>
    <scope>NUCLEOTIDE SEQUENCE [LARGE SCALE GENOMIC DNA]</scope>
    <source>
        <strain evidence="5">cv. AL8/78</strain>
    </source>
</reference>
<dbReference type="GO" id="GO:0002758">
    <property type="term" value="P:innate immune response-activating signaling pathway"/>
    <property type="evidence" value="ECO:0007669"/>
    <property type="project" value="UniProtKB-ARBA"/>
</dbReference>
<accession>A0A453RP23</accession>
<evidence type="ECO:0000256" key="1">
    <source>
        <dbReference type="ARBA" id="ARBA00022737"/>
    </source>
</evidence>
<evidence type="ECO:0000259" key="3">
    <source>
        <dbReference type="Pfam" id="PF23559"/>
    </source>
</evidence>
<dbReference type="Gene3D" id="1.10.8.430">
    <property type="entry name" value="Helical domain of apoptotic protease-activating factors"/>
    <property type="match status" value="1"/>
</dbReference>
<dbReference type="EnsemblPlants" id="AET7Gv20651600.2">
    <property type="protein sequence ID" value="AET7Gv20651600.2"/>
    <property type="gene ID" value="AET7Gv20651600"/>
</dbReference>
<organism evidence="4 5">
    <name type="scientific">Aegilops tauschii subsp. strangulata</name>
    <name type="common">Goatgrass</name>
    <dbReference type="NCBI Taxonomy" id="200361"/>
    <lineage>
        <taxon>Eukaryota</taxon>
        <taxon>Viridiplantae</taxon>
        <taxon>Streptophyta</taxon>
        <taxon>Embryophyta</taxon>
        <taxon>Tracheophyta</taxon>
        <taxon>Spermatophyta</taxon>
        <taxon>Magnoliopsida</taxon>
        <taxon>Liliopsida</taxon>
        <taxon>Poales</taxon>
        <taxon>Poaceae</taxon>
        <taxon>BOP clade</taxon>
        <taxon>Pooideae</taxon>
        <taxon>Triticodae</taxon>
        <taxon>Triticeae</taxon>
        <taxon>Triticinae</taxon>
        <taxon>Aegilops</taxon>
    </lineage>
</organism>
<feature type="domain" description="Disease resistance protein winged helix" evidence="3">
    <location>
        <begin position="69"/>
        <end position="141"/>
    </location>
</feature>
<keyword evidence="5" id="KW-1185">Reference proteome</keyword>
<dbReference type="InterPro" id="IPR027417">
    <property type="entry name" value="P-loop_NTPase"/>
</dbReference>
<evidence type="ECO:0000313" key="4">
    <source>
        <dbReference type="EnsemblPlants" id="AET7Gv20651600.2"/>
    </source>
</evidence>
<reference evidence="5" key="2">
    <citation type="journal article" date="2017" name="Nat. Plants">
        <title>The Aegilops tauschii genome reveals multiple impacts of transposons.</title>
        <authorList>
            <person name="Zhao G."/>
            <person name="Zou C."/>
            <person name="Li K."/>
            <person name="Wang K."/>
            <person name="Li T."/>
            <person name="Gao L."/>
            <person name="Zhang X."/>
            <person name="Wang H."/>
            <person name="Yang Z."/>
            <person name="Liu X."/>
            <person name="Jiang W."/>
            <person name="Mao L."/>
            <person name="Kong X."/>
            <person name="Jiao Y."/>
            <person name="Jia J."/>
        </authorList>
    </citation>
    <scope>NUCLEOTIDE SEQUENCE [LARGE SCALE GENOMIC DNA]</scope>
    <source>
        <strain evidence="5">cv. AL8/78</strain>
    </source>
</reference>
<dbReference type="PANTHER" id="PTHR23155">
    <property type="entry name" value="DISEASE RESISTANCE PROTEIN RP"/>
    <property type="match status" value="1"/>
</dbReference>
<dbReference type="Gene3D" id="1.10.10.10">
    <property type="entry name" value="Winged helix-like DNA-binding domain superfamily/Winged helix DNA-binding domain"/>
    <property type="match status" value="1"/>
</dbReference>
<reference evidence="4" key="5">
    <citation type="journal article" date="2021" name="G3 (Bethesda)">
        <title>Aegilops tauschii genome assembly Aet v5.0 features greater sequence contiguity and improved annotation.</title>
        <authorList>
            <person name="Wang L."/>
            <person name="Zhu T."/>
            <person name="Rodriguez J.C."/>
            <person name="Deal K.R."/>
            <person name="Dubcovsky J."/>
            <person name="McGuire P.E."/>
            <person name="Lux T."/>
            <person name="Spannagl M."/>
            <person name="Mayer K.F.X."/>
            <person name="Baldrich P."/>
            <person name="Meyers B.C."/>
            <person name="Huo N."/>
            <person name="Gu Y.Q."/>
            <person name="Zhou H."/>
            <person name="Devos K.M."/>
            <person name="Bennetzen J.L."/>
            <person name="Unver T."/>
            <person name="Budak H."/>
            <person name="Gulick P.J."/>
            <person name="Galiba G."/>
            <person name="Kalapos B."/>
            <person name="Nelson D.R."/>
            <person name="Li P."/>
            <person name="You F.M."/>
            <person name="Luo M.C."/>
            <person name="Dvorak J."/>
        </authorList>
    </citation>
    <scope>NUCLEOTIDE SEQUENCE [LARGE SCALE GENOMIC DNA]</scope>
    <source>
        <strain evidence="4">cv. AL8/78</strain>
    </source>
</reference>
<keyword evidence="2" id="KW-0611">Plant defense</keyword>
<dbReference type="InterPro" id="IPR042197">
    <property type="entry name" value="Apaf_helical"/>
</dbReference>
<dbReference type="GO" id="GO:0009626">
    <property type="term" value="P:plant-type hypersensitive response"/>
    <property type="evidence" value="ECO:0007669"/>
    <property type="project" value="UniProtKB-ARBA"/>
</dbReference>
<dbReference type="InterPro" id="IPR044974">
    <property type="entry name" value="Disease_R_plants"/>
</dbReference>
<dbReference type="AlphaFoldDB" id="A0A453RP23"/>